<name>A0A815Y121_9BILA</name>
<evidence type="ECO:0000313" key="2">
    <source>
        <dbReference type="EMBL" id="CAF1678645.1"/>
    </source>
</evidence>
<dbReference type="Gene3D" id="1.25.40.20">
    <property type="entry name" value="Ankyrin repeat-containing domain"/>
    <property type="match status" value="1"/>
</dbReference>
<dbReference type="InterPro" id="IPR036770">
    <property type="entry name" value="Ankyrin_rpt-contain_sf"/>
</dbReference>
<dbReference type="AlphaFoldDB" id="A0A815Y121"/>
<proteinExistence type="predicted"/>
<dbReference type="EMBL" id="CAJNOH010015576">
    <property type="protein sequence ID" value="CAF1564665.1"/>
    <property type="molecule type" value="Genomic_DNA"/>
</dbReference>
<sequence>MVADQNRLINAASGWQDRIVHHANPNHKNHSSISALILAAELGYFECVKLHVQAGADLKLPSSSKIIL</sequence>
<gene>
    <name evidence="2" type="ORF">JXQ802_LOCUS58790</name>
    <name evidence="1" type="ORF">PYM288_LOCUS42152</name>
</gene>
<evidence type="ECO:0000313" key="1">
    <source>
        <dbReference type="EMBL" id="CAF1564665.1"/>
    </source>
</evidence>
<keyword evidence="4" id="KW-1185">Reference proteome</keyword>
<evidence type="ECO:0000313" key="3">
    <source>
        <dbReference type="Proteomes" id="UP000663854"/>
    </source>
</evidence>
<dbReference type="SUPFAM" id="SSF48403">
    <property type="entry name" value="Ankyrin repeat"/>
    <property type="match status" value="1"/>
</dbReference>
<protein>
    <submittedName>
        <fullName evidence="1">Uncharacterized protein</fullName>
    </submittedName>
</protein>
<dbReference type="Proteomes" id="UP000663870">
    <property type="component" value="Unassembled WGS sequence"/>
</dbReference>
<comment type="caution">
    <text evidence="1">The sequence shown here is derived from an EMBL/GenBank/DDBJ whole genome shotgun (WGS) entry which is preliminary data.</text>
</comment>
<accession>A0A815Y121</accession>
<dbReference type="EMBL" id="CAJNOL010017495">
    <property type="protein sequence ID" value="CAF1678645.1"/>
    <property type="molecule type" value="Genomic_DNA"/>
</dbReference>
<evidence type="ECO:0000313" key="4">
    <source>
        <dbReference type="Proteomes" id="UP000663870"/>
    </source>
</evidence>
<dbReference type="Proteomes" id="UP000663854">
    <property type="component" value="Unassembled WGS sequence"/>
</dbReference>
<reference evidence="1" key="1">
    <citation type="submission" date="2021-02" db="EMBL/GenBank/DDBJ databases">
        <authorList>
            <person name="Nowell W R."/>
        </authorList>
    </citation>
    <scope>NUCLEOTIDE SEQUENCE</scope>
</reference>
<organism evidence="1 3">
    <name type="scientific">Rotaria sordida</name>
    <dbReference type="NCBI Taxonomy" id="392033"/>
    <lineage>
        <taxon>Eukaryota</taxon>
        <taxon>Metazoa</taxon>
        <taxon>Spiralia</taxon>
        <taxon>Gnathifera</taxon>
        <taxon>Rotifera</taxon>
        <taxon>Eurotatoria</taxon>
        <taxon>Bdelloidea</taxon>
        <taxon>Philodinida</taxon>
        <taxon>Philodinidae</taxon>
        <taxon>Rotaria</taxon>
    </lineage>
</organism>